<dbReference type="InterPro" id="IPR018721">
    <property type="entry name" value="DUF2252"/>
</dbReference>
<dbReference type="InterPro" id="IPR001322">
    <property type="entry name" value="Lamin_tail_dom"/>
</dbReference>
<reference evidence="5" key="2">
    <citation type="submission" date="2016-01" db="EMBL/GenBank/DDBJ databases">
        <title>Draft Genome Sequence of Paenibacillus amylolyticus Heshi-A3 that Was Isolated from Fermented Rice Bran with Aging Salted Mackerel, Which Was Named Heshiko as Traditional Fermented Seafood in Japan.</title>
        <authorList>
            <person name="Akuzawa S."/>
            <person name="Nakagawa J."/>
            <person name="Kanekatsu T."/>
            <person name="Kubota E."/>
            <person name="Ohtake R."/>
            <person name="Suzuki T."/>
            <person name="Kanesaki Y."/>
        </authorList>
    </citation>
    <scope>NUCLEOTIDE SEQUENCE [LARGE SCALE GENOMIC DNA]</scope>
    <source>
        <strain evidence="5">Heshi-A3</strain>
    </source>
</reference>
<dbReference type="Pfam" id="PF00932">
    <property type="entry name" value="LTD"/>
    <property type="match status" value="1"/>
</dbReference>
<dbReference type="InterPro" id="IPR025883">
    <property type="entry name" value="Cadherin-like_domain"/>
</dbReference>
<dbReference type="Pfam" id="PF10009">
    <property type="entry name" value="DUF2252"/>
    <property type="match status" value="1"/>
</dbReference>
<evidence type="ECO:0000259" key="2">
    <source>
        <dbReference type="PROSITE" id="PS51272"/>
    </source>
</evidence>
<dbReference type="PROSITE" id="PS51841">
    <property type="entry name" value="LTD"/>
    <property type="match status" value="1"/>
</dbReference>
<dbReference type="SUPFAM" id="SSF74853">
    <property type="entry name" value="Lamin A/C globular tail domain"/>
    <property type="match status" value="1"/>
</dbReference>
<reference evidence="4 5" key="1">
    <citation type="journal article" date="2016" name="Genome Announc.">
        <title>Draft Genome Sequence of Paenibacillus amylolyticus Heshi-A3, Isolated from Fermented Rice Bran in a Japanese Fermented Seafood Dish.</title>
        <authorList>
            <person name="Akuzawa S."/>
            <person name="Nagaoka J."/>
            <person name="Kanekatsu M."/>
            <person name="Kubota E."/>
            <person name="Ohtake R."/>
            <person name="Suzuki T."/>
            <person name="Kanesaki Y."/>
        </authorList>
    </citation>
    <scope>NUCLEOTIDE SEQUENCE [LARGE SCALE GENOMIC DNA]</scope>
    <source>
        <strain evidence="4 5">Heshi-A3</strain>
    </source>
</reference>
<evidence type="ECO:0000313" key="4">
    <source>
        <dbReference type="EMBL" id="GAS81819.1"/>
    </source>
</evidence>
<gene>
    <name evidence="4" type="ORF">PAHA3_1893</name>
</gene>
<sequence length="1349" mass="147186">MRIYGQRWLAIILVMVMIVQSAWSFIGIQIAGAASYETGHLAKNVVISQFYGGKKDDVEDTYSNDFVELHNPTGEEISLTGWSIQYADSQKSKWKKVDLGTVNHSIPAYGYYLISLDSNGAVGAALPQADEQSSAIKLSNKSGKIVLLRTDSTLTVMDPTTDPLNADIVDFVGYGADAYWGTPASESGKQSTMQRLVFDPLNPDQPATATMFPDRGNNWDTRDNGRDFEKVKGAPVRNSGNTAAYVILEQEQTIQMQSESMVSNDANKVMLTAVGGKLKQGPWSSSEFNVLGLPNGIFAEAAANGDQIQLTFNGDGTGRVLAESELFFEIHPEAWNQINKPSSTLNVYQGSHRVTIAKFTPDHQIVASPDSNSAFIHMTGSHDMSTKVRIEVSQGLPIDGILASEAYTLTGLPSGNWELAAVGESADRSVTISIEGQSDTPVSEQIKLNIVLNPEAIQDGNEWLASEAMELTLGRYIKPVLTDIARKDWVEKSIIADNTFFNDPVTKEYKYGTEGLAANEYTFLRGTNALFKADLASGLITSPAEVIKDWANKDILTYTEGDAHIQNVGTFNDSTKQMVFGLNDFDTAGIGSFYEELLRFVTSVYILPYDKDSSGIQHLQTSDYRDVSRVFLETYKDTLVDIQNNKGLKGTKLTASNVTDYTKAVMNSVSKKSYEEALEKLLGKRTLNGKLNIAGNPDKFEKATEAELSALQSGWEAYKAEVRHHFPNLTDEQFEDYFTMKDAVRRINQGVGSIGVKRFNVLIEGASDNHTDDILLDVKEQTPDASESKNAYLNMGVDVDTYLGTLVAAQRSYLIREVSPFKGDYTDKTFQSKEELQQYLIDAAKSYAYASSRLDSISDTLNYAYEDRFVSDIIPIWDALVPAILNAAEDYSQQIVTDFNLVKEDMRSGKLIDVATLDNLTVSQGTMEPSFNPETTQYRVTVDANTESIDITAKSTDAKAALTAKGSSYANAHSQTFALSSGQNQIPFVVTARNGLTRSYNLTVLRGALTQPTPSNPSGGGGSAGSSGTNGNSGTPSNTNQLIPAGGGEFAFQGVTLRVPNGALQASTTMDITKVPDAASLLTGTPYQLLGDVFQANSKMFLTPVTVTLPFDQTKVSPNQEIRLYGYNEANKQWEPFNEVKVDREKGTISGSTSYLGTFAILLSAGHGISLPETSLTFSDIQTHWGAANILELVSLGVINGYPDQSFRPDRNVSRAELISLIVKALKLETSTESDFTDTDAHWAHDAINTAHALGIANGYSDNRFGPNEWVTREEMATFVVRAAQWEISDTSISFTDASLVSNWAQPAISKAIAEGILNGYTDGSFKPKDKTTRAEAAAMILRLIKLQP</sequence>
<dbReference type="PANTHER" id="PTHR39441">
    <property type="entry name" value="DUF2252 DOMAIN-CONTAINING PROTEIN"/>
    <property type="match status" value="1"/>
</dbReference>
<dbReference type="Pfam" id="PF12733">
    <property type="entry name" value="Cadherin-like"/>
    <property type="match status" value="1"/>
</dbReference>
<feature type="domain" description="SLH" evidence="2">
    <location>
        <begin position="1173"/>
        <end position="1236"/>
    </location>
</feature>
<proteinExistence type="predicted"/>
<dbReference type="RefSeq" id="WP_062834469.1">
    <property type="nucleotide sequence ID" value="NZ_BCNV01000001.1"/>
</dbReference>
<dbReference type="Proteomes" id="UP000069697">
    <property type="component" value="Unassembled WGS sequence"/>
</dbReference>
<dbReference type="PROSITE" id="PS51272">
    <property type="entry name" value="SLH"/>
    <property type="match status" value="3"/>
</dbReference>
<evidence type="ECO:0000313" key="5">
    <source>
        <dbReference type="Proteomes" id="UP000069697"/>
    </source>
</evidence>
<feature type="domain" description="SLH" evidence="2">
    <location>
        <begin position="1292"/>
        <end position="1349"/>
    </location>
</feature>
<evidence type="ECO:0000256" key="1">
    <source>
        <dbReference type="SAM" id="MobiDB-lite"/>
    </source>
</evidence>
<comment type="caution">
    <text evidence="4">The sequence shown here is derived from an EMBL/GenBank/DDBJ whole genome shotgun (WGS) entry which is preliminary data.</text>
</comment>
<protein>
    <submittedName>
        <fullName evidence="4">S-layer domain protein</fullName>
    </submittedName>
</protein>
<feature type="compositionally biased region" description="Low complexity" evidence="1">
    <location>
        <begin position="1026"/>
        <end position="1040"/>
    </location>
</feature>
<feature type="domain" description="LTD" evidence="3">
    <location>
        <begin position="32"/>
        <end position="176"/>
    </location>
</feature>
<organism evidence="4 5">
    <name type="scientific">Paenibacillus amylolyticus</name>
    <dbReference type="NCBI Taxonomy" id="1451"/>
    <lineage>
        <taxon>Bacteria</taxon>
        <taxon>Bacillati</taxon>
        <taxon>Bacillota</taxon>
        <taxon>Bacilli</taxon>
        <taxon>Bacillales</taxon>
        <taxon>Paenibacillaceae</taxon>
        <taxon>Paenibacillus</taxon>
    </lineage>
</organism>
<dbReference type="InterPro" id="IPR001119">
    <property type="entry name" value="SLH_dom"/>
</dbReference>
<dbReference type="EMBL" id="BCNV01000001">
    <property type="protein sequence ID" value="GAS81819.1"/>
    <property type="molecule type" value="Genomic_DNA"/>
</dbReference>
<accession>A0A100VL94</accession>
<feature type="domain" description="SLH" evidence="2">
    <location>
        <begin position="1237"/>
        <end position="1291"/>
    </location>
</feature>
<dbReference type="PANTHER" id="PTHR39441:SF1">
    <property type="entry name" value="DUF2252 DOMAIN-CONTAINING PROTEIN"/>
    <property type="match status" value="1"/>
</dbReference>
<evidence type="ECO:0000259" key="3">
    <source>
        <dbReference type="PROSITE" id="PS51841"/>
    </source>
</evidence>
<name>A0A100VL94_PAEAM</name>
<dbReference type="InterPro" id="IPR036415">
    <property type="entry name" value="Lamin_tail_dom_sf"/>
</dbReference>
<dbReference type="Pfam" id="PF00395">
    <property type="entry name" value="SLH"/>
    <property type="match status" value="3"/>
</dbReference>
<feature type="region of interest" description="Disordered" evidence="1">
    <location>
        <begin position="1008"/>
        <end position="1045"/>
    </location>
</feature>